<evidence type="ECO:0000256" key="1">
    <source>
        <dbReference type="SAM" id="MobiDB-lite"/>
    </source>
</evidence>
<evidence type="ECO:0000313" key="3">
    <source>
        <dbReference type="EnsemblMetazoa" id="KAF7494929.1"/>
    </source>
</evidence>
<reference evidence="4" key="1">
    <citation type="journal article" date="2020" name="PLoS Negl. Trop. Dis.">
        <title>High-quality nuclear genome for Sarcoptes scabiei-A critical resource for a neglected parasite.</title>
        <authorList>
            <person name="Korhonen P.K."/>
            <person name="Gasser R.B."/>
            <person name="Ma G."/>
            <person name="Wang T."/>
            <person name="Stroehlein A.J."/>
            <person name="Young N.D."/>
            <person name="Ang C.S."/>
            <person name="Fernando D.D."/>
            <person name="Lu H.C."/>
            <person name="Taylor S."/>
            <person name="Reynolds S.L."/>
            <person name="Mofiz E."/>
            <person name="Najaraj S.H."/>
            <person name="Gowda H."/>
            <person name="Madugundu A."/>
            <person name="Renuse S."/>
            <person name="Holt D."/>
            <person name="Pandey A."/>
            <person name="Papenfuss A.T."/>
            <person name="Fischer K."/>
        </authorList>
    </citation>
    <scope>NUCLEOTIDE SEQUENCE [LARGE SCALE GENOMIC DNA]</scope>
</reference>
<feature type="compositionally biased region" description="Low complexity" evidence="1">
    <location>
        <begin position="1"/>
        <end position="14"/>
    </location>
</feature>
<proteinExistence type="predicted"/>
<organism evidence="2">
    <name type="scientific">Sarcoptes scabiei</name>
    <name type="common">Itch mite</name>
    <name type="synonym">Acarus scabiei</name>
    <dbReference type="NCBI Taxonomy" id="52283"/>
    <lineage>
        <taxon>Eukaryota</taxon>
        <taxon>Metazoa</taxon>
        <taxon>Ecdysozoa</taxon>
        <taxon>Arthropoda</taxon>
        <taxon>Chelicerata</taxon>
        <taxon>Arachnida</taxon>
        <taxon>Acari</taxon>
        <taxon>Acariformes</taxon>
        <taxon>Sarcoptiformes</taxon>
        <taxon>Astigmata</taxon>
        <taxon>Psoroptidia</taxon>
        <taxon>Sarcoptoidea</taxon>
        <taxon>Sarcoptidae</taxon>
        <taxon>Sarcoptinae</taxon>
        <taxon>Sarcoptes</taxon>
    </lineage>
</organism>
<evidence type="ECO:0000313" key="2">
    <source>
        <dbReference type="EMBL" id="KAF7494929.1"/>
    </source>
</evidence>
<evidence type="ECO:0000313" key="4">
    <source>
        <dbReference type="Proteomes" id="UP000070412"/>
    </source>
</evidence>
<dbReference type="EnsemblMetazoa" id="SSS_280s_mrna">
    <property type="protein sequence ID" value="KAF7494929.1"/>
    <property type="gene ID" value="SSS_280"/>
</dbReference>
<feature type="compositionally biased region" description="Polar residues" evidence="1">
    <location>
        <begin position="15"/>
        <end position="27"/>
    </location>
</feature>
<protein>
    <submittedName>
        <fullName evidence="2 3">Uncharacterized protein</fullName>
    </submittedName>
</protein>
<dbReference type="Proteomes" id="UP000070412">
    <property type="component" value="Unassembled WGS sequence"/>
</dbReference>
<accession>A0A834RDR3</accession>
<reference evidence="3" key="3">
    <citation type="submission" date="2022-06" db="UniProtKB">
        <authorList>
            <consortium name="EnsemblMetazoa"/>
        </authorList>
    </citation>
    <scope>IDENTIFICATION</scope>
</reference>
<sequence length="100" mass="11585">MNPNQNPKMNPNQNRTKMNPDKNNGARNENKDEKKKDRSGESRDSPDKSSKKLKTFQDIGNESPKKSEAMKREEIFFRMTEDISIVDSDEALNTILENLR</sequence>
<name>A0A834RDR3_SARSC</name>
<dbReference type="AlphaFoldDB" id="A0A834RDR3"/>
<feature type="compositionally biased region" description="Basic and acidic residues" evidence="1">
    <location>
        <begin position="63"/>
        <end position="72"/>
    </location>
</feature>
<dbReference type="EMBL" id="WVUK01000051">
    <property type="protein sequence ID" value="KAF7494929.1"/>
    <property type="molecule type" value="Genomic_DNA"/>
</dbReference>
<reference evidence="2" key="2">
    <citation type="submission" date="2020-01" db="EMBL/GenBank/DDBJ databases">
        <authorList>
            <person name="Korhonen P.K.K."/>
            <person name="Guangxu M.G."/>
            <person name="Wang T.W."/>
            <person name="Stroehlein A.J.S."/>
            <person name="Young N.D."/>
            <person name="Ang C.-S.A."/>
            <person name="Fernando D.W.F."/>
            <person name="Lu H.L."/>
            <person name="Taylor S.T."/>
            <person name="Ehtesham M.E.M."/>
            <person name="Najaraj S.H.N."/>
            <person name="Harsha G.H.G."/>
            <person name="Madugundu A.M."/>
            <person name="Renuse S.R."/>
            <person name="Holt D.H."/>
            <person name="Pandey A.P."/>
            <person name="Papenfuss A.P."/>
            <person name="Gasser R.B.G."/>
            <person name="Fischer K.F."/>
        </authorList>
    </citation>
    <scope>NUCLEOTIDE SEQUENCE</scope>
    <source>
        <strain evidence="2">SSS_KF_BRIS2020</strain>
    </source>
</reference>
<feature type="compositionally biased region" description="Basic and acidic residues" evidence="1">
    <location>
        <begin position="28"/>
        <end position="50"/>
    </location>
</feature>
<feature type="region of interest" description="Disordered" evidence="1">
    <location>
        <begin position="1"/>
        <end position="72"/>
    </location>
</feature>
<keyword evidence="4" id="KW-1185">Reference proteome</keyword>
<gene>
    <name evidence="2" type="ORF">SSS_280</name>
</gene>